<evidence type="ECO:0000256" key="3">
    <source>
        <dbReference type="ARBA" id="ARBA00023125"/>
    </source>
</evidence>
<reference evidence="6 7" key="1">
    <citation type="submission" date="2019-10" db="EMBL/GenBank/DDBJ databases">
        <title>Cognatihalovulum marinum gen. nov. sp. nov., a new member of the family Rhodobacteraceae isolated from deep seawater of the Northwest Indian Ocean.</title>
        <authorList>
            <person name="Ruan C."/>
            <person name="Wang J."/>
            <person name="Zheng X."/>
            <person name="Song L."/>
            <person name="Zhu Y."/>
            <person name="Huang Y."/>
            <person name="Lu Z."/>
            <person name="Du W."/>
            <person name="Huang L."/>
            <person name="Dai X."/>
        </authorList>
    </citation>
    <scope>NUCLEOTIDE SEQUENCE [LARGE SCALE GENOMIC DNA]</scope>
    <source>
        <strain evidence="6 7">2CG4</strain>
    </source>
</reference>
<dbReference type="InterPro" id="IPR000843">
    <property type="entry name" value="HTH_LacI"/>
</dbReference>
<dbReference type="Pfam" id="PF00356">
    <property type="entry name" value="LacI"/>
    <property type="match status" value="1"/>
</dbReference>
<keyword evidence="2" id="KW-0805">Transcription regulation</keyword>
<dbReference type="RefSeq" id="WP_154446203.1">
    <property type="nucleotide sequence ID" value="NZ_WIND01000005.1"/>
</dbReference>
<dbReference type="CDD" id="cd01392">
    <property type="entry name" value="HTH_LacI"/>
    <property type="match status" value="1"/>
</dbReference>
<keyword evidence="7" id="KW-1185">Reference proteome</keyword>
<dbReference type="InterPro" id="IPR010982">
    <property type="entry name" value="Lambda_DNA-bd_dom_sf"/>
</dbReference>
<dbReference type="InterPro" id="IPR046335">
    <property type="entry name" value="LacI/GalR-like_sensor"/>
</dbReference>
<evidence type="ECO:0000313" key="6">
    <source>
        <dbReference type="EMBL" id="MSU89717.1"/>
    </source>
</evidence>
<keyword evidence="3 6" id="KW-0238">DNA-binding</keyword>
<accession>A0A6L5YZN9</accession>
<dbReference type="EMBL" id="WIND01000005">
    <property type="protein sequence ID" value="MSU89717.1"/>
    <property type="molecule type" value="Genomic_DNA"/>
</dbReference>
<dbReference type="SUPFAM" id="SSF53822">
    <property type="entry name" value="Periplasmic binding protein-like I"/>
    <property type="match status" value="1"/>
</dbReference>
<protein>
    <submittedName>
        <fullName evidence="6">LacI family DNA-binding transcriptional regulator</fullName>
    </submittedName>
</protein>
<gene>
    <name evidence="6" type="ORF">GE300_08805</name>
</gene>
<dbReference type="PROSITE" id="PS50932">
    <property type="entry name" value="HTH_LACI_2"/>
    <property type="match status" value="1"/>
</dbReference>
<evidence type="ECO:0000256" key="2">
    <source>
        <dbReference type="ARBA" id="ARBA00023015"/>
    </source>
</evidence>
<comment type="caution">
    <text evidence="6">The sequence shown here is derived from an EMBL/GenBank/DDBJ whole genome shotgun (WGS) entry which is preliminary data.</text>
</comment>
<dbReference type="PROSITE" id="PS00356">
    <property type="entry name" value="HTH_LACI_1"/>
    <property type="match status" value="1"/>
</dbReference>
<dbReference type="PANTHER" id="PTHR30146">
    <property type="entry name" value="LACI-RELATED TRANSCRIPTIONAL REPRESSOR"/>
    <property type="match status" value="1"/>
</dbReference>
<dbReference type="AlphaFoldDB" id="A0A6L5YZN9"/>
<dbReference type="CDD" id="cd06288">
    <property type="entry name" value="PBP1_sucrose_transcription_regulator"/>
    <property type="match status" value="1"/>
</dbReference>
<evidence type="ECO:0000313" key="7">
    <source>
        <dbReference type="Proteomes" id="UP000474957"/>
    </source>
</evidence>
<dbReference type="SUPFAM" id="SSF47413">
    <property type="entry name" value="lambda repressor-like DNA-binding domains"/>
    <property type="match status" value="1"/>
</dbReference>
<name>A0A6L5YZN9_9RHOB</name>
<evidence type="ECO:0000256" key="4">
    <source>
        <dbReference type="ARBA" id="ARBA00023163"/>
    </source>
</evidence>
<proteinExistence type="predicted"/>
<dbReference type="Gene3D" id="1.10.260.40">
    <property type="entry name" value="lambda repressor-like DNA-binding domains"/>
    <property type="match status" value="1"/>
</dbReference>
<keyword evidence="1" id="KW-0678">Repressor</keyword>
<dbReference type="Proteomes" id="UP000474957">
    <property type="component" value="Unassembled WGS sequence"/>
</dbReference>
<dbReference type="Gene3D" id="3.40.50.2300">
    <property type="match status" value="2"/>
</dbReference>
<evidence type="ECO:0000256" key="1">
    <source>
        <dbReference type="ARBA" id="ARBA00022491"/>
    </source>
</evidence>
<dbReference type="GO" id="GO:0000976">
    <property type="term" value="F:transcription cis-regulatory region binding"/>
    <property type="evidence" value="ECO:0007669"/>
    <property type="project" value="TreeGrafter"/>
</dbReference>
<feature type="domain" description="HTH lacI-type" evidence="5">
    <location>
        <begin position="2"/>
        <end position="56"/>
    </location>
</feature>
<evidence type="ECO:0000259" key="5">
    <source>
        <dbReference type="PROSITE" id="PS50932"/>
    </source>
</evidence>
<dbReference type="GO" id="GO:0003700">
    <property type="term" value="F:DNA-binding transcription factor activity"/>
    <property type="evidence" value="ECO:0007669"/>
    <property type="project" value="TreeGrafter"/>
</dbReference>
<sequence length="351" mass="37509">MATIYDVAQMARVSPKTVSRVLNRDAPVRAETRRAVEAAMVQLGYVPSTAARTMRSNRSGLVGLITGALSGNDQPTEMAGLPELVIVRAVQREMAASRLTLMIADTGGRAERVAPLIRTFMEHRAEGLIYVAAHHQRVALPDLPDTLRLVLANCFDDRGRPAVVPDDAAGQHDLVADLIARGHRRIAYLTLSPGLLATEQRTAGYARALHAAGIGFDPDLVVAGEQRAGDDNAAHMLAQVRQLMALPAPPTVICCGNDRMAMRLYGVLRSLGLAIPQDISVAGYDDYRLIAETLYPQLTTAELPYDAMGVRAAARLLALIDGDGAPAVAPPEAVRGAVVPRHSVTTLNPET</sequence>
<dbReference type="Pfam" id="PF13377">
    <property type="entry name" value="Peripla_BP_3"/>
    <property type="match status" value="1"/>
</dbReference>
<dbReference type="InterPro" id="IPR028082">
    <property type="entry name" value="Peripla_BP_I"/>
</dbReference>
<dbReference type="SMART" id="SM00354">
    <property type="entry name" value="HTH_LACI"/>
    <property type="match status" value="1"/>
</dbReference>
<organism evidence="6 7">
    <name type="scientific">Halovulum marinum</name>
    <dbReference type="NCBI Taxonomy" id="2662447"/>
    <lineage>
        <taxon>Bacteria</taxon>
        <taxon>Pseudomonadati</taxon>
        <taxon>Pseudomonadota</taxon>
        <taxon>Alphaproteobacteria</taxon>
        <taxon>Rhodobacterales</taxon>
        <taxon>Paracoccaceae</taxon>
        <taxon>Halovulum</taxon>
    </lineage>
</organism>
<keyword evidence="4" id="KW-0804">Transcription</keyword>
<dbReference type="PANTHER" id="PTHR30146:SF148">
    <property type="entry name" value="HTH-TYPE TRANSCRIPTIONAL REPRESSOR PURR-RELATED"/>
    <property type="match status" value="1"/>
</dbReference>